<dbReference type="CDD" id="cd20336">
    <property type="entry name" value="Rcat_RBR"/>
    <property type="match status" value="1"/>
</dbReference>
<organism evidence="13 14">
    <name type="scientific">Cadophora malorum</name>
    <dbReference type="NCBI Taxonomy" id="108018"/>
    <lineage>
        <taxon>Eukaryota</taxon>
        <taxon>Fungi</taxon>
        <taxon>Dikarya</taxon>
        <taxon>Ascomycota</taxon>
        <taxon>Pezizomycotina</taxon>
        <taxon>Leotiomycetes</taxon>
        <taxon>Helotiales</taxon>
        <taxon>Ploettnerulaceae</taxon>
        <taxon>Cadophora</taxon>
    </lineage>
</organism>
<keyword evidence="8" id="KW-0862">Zinc</keyword>
<feature type="region of interest" description="Disordered" evidence="10">
    <location>
        <begin position="346"/>
        <end position="381"/>
    </location>
</feature>
<dbReference type="GO" id="GO:0008270">
    <property type="term" value="F:zinc ion binding"/>
    <property type="evidence" value="ECO:0007669"/>
    <property type="project" value="UniProtKB-KW"/>
</dbReference>
<dbReference type="GO" id="GO:0061630">
    <property type="term" value="F:ubiquitin protein ligase activity"/>
    <property type="evidence" value="ECO:0007669"/>
    <property type="project" value="UniProtKB-EC"/>
</dbReference>
<dbReference type="Gene3D" id="1.20.120.1750">
    <property type="match status" value="1"/>
</dbReference>
<keyword evidence="7" id="KW-0833">Ubl conjugation pathway</keyword>
<dbReference type="InterPro" id="IPR013083">
    <property type="entry name" value="Znf_RING/FYVE/PHD"/>
</dbReference>
<evidence type="ECO:0000256" key="3">
    <source>
        <dbReference type="ARBA" id="ARBA00022679"/>
    </source>
</evidence>
<evidence type="ECO:0000256" key="1">
    <source>
        <dbReference type="ARBA" id="ARBA00001798"/>
    </source>
</evidence>
<dbReference type="Pfam" id="PF01485">
    <property type="entry name" value="IBR"/>
    <property type="match status" value="1"/>
</dbReference>
<dbReference type="CDD" id="cd20335">
    <property type="entry name" value="BRcat_RBR"/>
    <property type="match status" value="1"/>
</dbReference>
<evidence type="ECO:0000256" key="2">
    <source>
        <dbReference type="ARBA" id="ARBA00012251"/>
    </source>
</evidence>
<dbReference type="OrthoDB" id="1431934at2759"/>
<evidence type="ECO:0000256" key="10">
    <source>
        <dbReference type="SAM" id="MobiDB-lite"/>
    </source>
</evidence>
<evidence type="ECO:0000259" key="12">
    <source>
        <dbReference type="PROSITE" id="PS51873"/>
    </source>
</evidence>
<evidence type="ECO:0000256" key="4">
    <source>
        <dbReference type="ARBA" id="ARBA00022723"/>
    </source>
</evidence>
<reference evidence="13" key="1">
    <citation type="submission" date="2021-02" db="EMBL/GenBank/DDBJ databases">
        <title>Genome sequence Cadophora malorum strain M34.</title>
        <authorList>
            <person name="Stefanovic E."/>
            <person name="Vu D."/>
            <person name="Scully C."/>
            <person name="Dijksterhuis J."/>
            <person name="Roader J."/>
            <person name="Houbraken J."/>
        </authorList>
    </citation>
    <scope>NUCLEOTIDE SEQUENCE</scope>
    <source>
        <strain evidence="13">M34</strain>
    </source>
</reference>
<name>A0A8H8BU23_9HELO</name>
<feature type="region of interest" description="Disordered" evidence="10">
    <location>
        <begin position="98"/>
        <end position="117"/>
    </location>
</feature>
<dbReference type="Gene3D" id="3.30.40.10">
    <property type="entry name" value="Zinc/RING finger domain, C3HC4 (zinc finger)"/>
    <property type="match status" value="1"/>
</dbReference>
<keyword evidence="6 9" id="KW-0863">Zinc-finger</keyword>
<evidence type="ECO:0000259" key="11">
    <source>
        <dbReference type="PROSITE" id="PS50089"/>
    </source>
</evidence>
<keyword evidence="4" id="KW-0479">Metal-binding</keyword>
<dbReference type="GO" id="GO:0016567">
    <property type="term" value="P:protein ubiquitination"/>
    <property type="evidence" value="ECO:0007669"/>
    <property type="project" value="InterPro"/>
</dbReference>
<comment type="catalytic activity">
    <reaction evidence="1">
        <text>[E2 ubiquitin-conjugating enzyme]-S-ubiquitinyl-L-cysteine + [acceptor protein]-L-lysine = [E2 ubiquitin-conjugating enzyme]-L-cysteine + [acceptor protein]-N(6)-ubiquitinyl-L-lysine.</text>
        <dbReference type="EC" id="2.3.2.31"/>
    </reaction>
</comment>
<comment type="caution">
    <text evidence="13">The sequence shown here is derived from an EMBL/GenBank/DDBJ whole genome shotgun (WGS) entry which is preliminary data.</text>
</comment>
<dbReference type="InterPro" id="IPR044066">
    <property type="entry name" value="TRIAD_supradom"/>
</dbReference>
<dbReference type="SMART" id="SM00647">
    <property type="entry name" value="IBR"/>
    <property type="match status" value="2"/>
</dbReference>
<dbReference type="Pfam" id="PF22191">
    <property type="entry name" value="IBR_1"/>
    <property type="match status" value="1"/>
</dbReference>
<sequence>MAPTNYSKAGLPETIFGTSCQSHRAWKISHVLSYYKVDIRKGASKVELLSALQSFALSVSGKEEQAIKTWLQAQNVTLAGLASAITAARDATSLKADLIDGDETKNPPTGKTKQDPQGKECPVCVETLTVDSFPDCKITASCAHEPTFCRDCLERCVNDRIRDHPWAKVHCPECNKVASYNDVQGLASEKLFERYRRNEATAEIRHLPNFVMCLTPDCGSGQVHETGNEQNPMTCTACGFKTCITHMLPHHEGQTCAEYDATRQEQLEQETESEKYLAENTKVCPGPGCGIHTVKAGRACNHITCKQCLFDYCWLCLVPYDMVRHVGGTAHARDCEQWTDETPAYKARRAAERRGDKARRAGNPLKRKRNETEDGPEDEEI</sequence>
<dbReference type="Proteomes" id="UP000664132">
    <property type="component" value="Unassembled WGS sequence"/>
</dbReference>
<dbReference type="EMBL" id="JAFJYH010000026">
    <property type="protein sequence ID" value="KAG4424011.1"/>
    <property type="molecule type" value="Genomic_DNA"/>
</dbReference>
<dbReference type="PANTHER" id="PTHR11685">
    <property type="entry name" value="RBR FAMILY RING FINGER AND IBR DOMAIN-CONTAINING"/>
    <property type="match status" value="1"/>
</dbReference>
<gene>
    <name evidence="13" type="ORF">IFR04_002853</name>
</gene>
<evidence type="ECO:0000256" key="8">
    <source>
        <dbReference type="ARBA" id="ARBA00022833"/>
    </source>
</evidence>
<accession>A0A8H8BU23</accession>
<feature type="domain" description="RING-type" evidence="12">
    <location>
        <begin position="117"/>
        <end position="335"/>
    </location>
</feature>
<evidence type="ECO:0000256" key="5">
    <source>
        <dbReference type="ARBA" id="ARBA00022737"/>
    </source>
</evidence>
<dbReference type="PROSITE" id="PS50089">
    <property type="entry name" value="ZF_RING_2"/>
    <property type="match status" value="1"/>
</dbReference>
<evidence type="ECO:0000256" key="9">
    <source>
        <dbReference type="PROSITE-ProRule" id="PRU00175"/>
    </source>
</evidence>
<protein>
    <recommendedName>
        <fullName evidence="2">RBR-type E3 ubiquitin transferase</fullName>
        <ecNumber evidence="2">2.3.2.31</ecNumber>
    </recommendedName>
</protein>
<keyword evidence="14" id="KW-1185">Reference proteome</keyword>
<evidence type="ECO:0000256" key="6">
    <source>
        <dbReference type="ARBA" id="ARBA00022771"/>
    </source>
</evidence>
<feature type="domain" description="RING-type" evidence="11">
    <location>
        <begin position="121"/>
        <end position="175"/>
    </location>
</feature>
<evidence type="ECO:0000313" key="13">
    <source>
        <dbReference type="EMBL" id="KAG4424011.1"/>
    </source>
</evidence>
<dbReference type="InterPro" id="IPR002867">
    <property type="entry name" value="IBR_dom"/>
</dbReference>
<keyword evidence="5" id="KW-0677">Repeat</keyword>
<proteinExistence type="predicted"/>
<dbReference type="PROSITE" id="PS51873">
    <property type="entry name" value="TRIAD"/>
    <property type="match status" value="1"/>
</dbReference>
<keyword evidence="3" id="KW-0808">Transferase</keyword>
<evidence type="ECO:0000313" key="14">
    <source>
        <dbReference type="Proteomes" id="UP000664132"/>
    </source>
</evidence>
<dbReference type="EC" id="2.3.2.31" evidence="2"/>
<dbReference type="InterPro" id="IPR031127">
    <property type="entry name" value="E3_UB_ligase_RBR"/>
</dbReference>
<dbReference type="InterPro" id="IPR001841">
    <property type="entry name" value="Znf_RING"/>
</dbReference>
<evidence type="ECO:0000256" key="7">
    <source>
        <dbReference type="ARBA" id="ARBA00022786"/>
    </source>
</evidence>
<feature type="compositionally biased region" description="Basic and acidic residues" evidence="10">
    <location>
        <begin position="349"/>
        <end position="359"/>
    </location>
</feature>
<dbReference type="SUPFAM" id="SSF57850">
    <property type="entry name" value="RING/U-box"/>
    <property type="match status" value="3"/>
</dbReference>
<dbReference type="AlphaFoldDB" id="A0A8H8BU23"/>